<feature type="region of interest" description="Disordered" evidence="1">
    <location>
        <begin position="317"/>
        <end position="336"/>
    </location>
</feature>
<proteinExistence type="predicted"/>
<dbReference type="SUPFAM" id="SSF56281">
    <property type="entry name" value="Metallo-hydrolase/oxidoreductase"/>
    <property type="match status" value="1"/>
</dbReference>
<dbReference type="InterPro" id="IPR050855">
    <property type="entry name" value="NDM-1-like"/>
</dbReference>
<evidence type="ECO:0000313" key="3">
    <source>
        <dbReference type="EMBL" id="TDY49520.1"/>
    </source>
</evidence>
<dbReference type="PANTHER" id="PTHR42951">
    <property type="entry name" value="METALLO-BETA-LACTAMASE DOMAIN-CONTAINING"/>
    <property type="match status" value="1"/>
</dbReference>
<keyword evidence="3" id="KW-0378">Hydrolase</keyword>
<feature type="domain" description="Metallo-beta-lactamase" evidence="2">
    <location>
        <begin position="28"/>
        <end position="232"/>
    </location>
</feature>
<accession>A0A4R8LPU1</accession>
<dbReference type="OrthoDB" id="9761531at2"/>
<dbReference type="EMBL" id="SORF01000004">
    <property type="protein sequence ID" value="TDY49520.1"/>
    <property type="molecule type" value="Genomic_DNA"/>
</dbReference>
<gene>
    <name evidence="3" type="ORF">C7445_10431</name>
</gene>
<dbReference type="Gene3D" id="3.60.15.10">
    <property type="entry name" value="Ribonuclease Z/Hydroxyacylglutathione hydrolase-like"/>
    <property type="match status" value="1"/>
</dbReference>
<sequence length="336" mass="36703">MQTSFPTPTQIAPDVWLIDLLEQGQPFRTGAYVICDTYPILIETGAANSHAALLAGLNAIGLRPTDLAYVAVTHVHLDHAGGAGQFMAKAPQAKLLVHPRGARHMADPSRLFQGASDVYGKRILELFGPVQPVASEQIQIQEHESVISIGKRELTFFDTPGHANHHFSIVDPVSDIIVAGDAAGLRFRNEFTGFSFDFIMPSTSPVDFDPDAVSRTMALFRQLPANTILHTHFGATPKAEALDETERLCRAFAAIVNRRYDEDESVAGLAAELSDLMEQRLKELGHREFNLNRIADDFAINAMGLLHYELRRRRKLHAEASGQTSTDGGAGGPSTN</sequence>
<protein>
    <submittedName>
        <fullName evidence="3">Glyoxylase-like metal-dependent hydrolase (Beta-lactamase superfamily II)</fullName>
    </submittedName>
</protein>
<evidence type="ECO:0000313" key="4">
    <source>
        <dbReference type="Proteomes" id="UP000294581"/>
    </source>
</evidence>
<keyword evidence="4" id="KW-1185">Reference proteome</keyword>
<dbReference type="RefSeq" id="WP_134158975.1">
    <property type="nucleotide sequence ID" value="NZ_SORF01000004.1"/>
</dbReference>
<reference evidence="3 4" key="1">
    <citation type="submission" date="2019-03" db="EMBL/GenBank/DDBJ databases">
        <title>Genomic Encyclopedia of Type Strains, Phase IV (KMG-IV): sequencing the most valuable type-strain genomes for metagenomic binning, comparative biology and taxonomic classification.</title>
        <authorList>
            <person name="Goeker M."/>
        </authorList>
    </citation>
    <scope>NUCLEOTIDE SEQUENCE [LARGE SCALE GENOMIC DNA]</scope>
    <source>
        <strain evidence="3 4">DSM 17974</strain>
    </source>
</reference>
<dbReference type="Proteomes" id="UP000294581">
    <property type="component" value="Unassembled WGS sequence"/>
</dbReference>
<name>A0A4R8LPU1_9BACL</name>
<dbReference type="InterPro" id="IPR001279">
    <property type="entry name" value="Metallo-B-lactamas"/>
</dbReference>
<dbReference type="Pfam" id="PF00753">
    <property type="entry name" value="Lactamase_B"/>
    <property type="match status" value="1"/>
</dbReference>
<organism evidence="3 4">
    <name type="scientific">Alicyclobacillus sacchari</name>
    <dbReference type="NCBI Taxonomy" id="392010"/>
    <lineage>
        <taxon>Bacteria</taxon>
        <taxon>Bacillati</taxon>
        <taxon>Bacillota</taxon>
        <taxon>Bacilli</taxon>
        <taxon>Bacillales</taxon>
        <taxon>Alicyclobacillaceae</taxon>
        <taxon>Alicyclobacillus</taxon>
    </lineage>
</organism>
<dbReference type="PANTHER" id="PTHR42951:SF22">
    <property type="entry name" value="METALLO BETA-LACTAMASE SUPERFAMILY LIPOPROTEIN"/>
    <property type="match status" value="1"/>
</dbReference>
<dbReference type="SMART" id="SM00849">
    <property type="entry name" value="Lactamase_B"/>
    <property type="match status" value="1"/>
</dbReference>
<dbReference type="GO" id="GO:0016787">
    <property type="term" value="F:hydrolase activity"/>
    <property type="evidence" value="ECO:0007669"/>
    <property type="project" value="UniProtKB-KW"/>
</dbReference>
<evidence type="ECO:0000259" key="2">
    <source>
        <dbReference type="SMART" id="SM00849"/>
    </source>
</evidence>
<comment type="caution">
    <text evidence="3">The sequence shown here is derived from an EMBL/GenBank/DDBJ whole genome shotgun (WGS) entry which is preliminary data.</text>
</comment>
<dbReference type="CDD" id="cd07726">
    <property type="entry name" value="ST1585-like_MBL-fold"/>
    <property type="match status" value="1"/>
</dbReference>
<dbReference type="InterPro" id="IPR037482">
    <property type="entry name" value="ST1585_MBL-fold"/>
</dbReference>
<dbReference type="InterPro" id="IPR036866">
    <property type="entry name" value="RibonucZ/Hydroxyglut_hydro"/>
</dbReference>
<evidence type="ECO:0000256" key="1">
    <source>
        <dbReference type="SAM" id="MobiDB-lite"/>
    </source>
</evidence>
<dbReference type="AlphaFoldDB" id="A0A4R8LPU1"/>